<accession>A0A3S7WVJ6</accession>
<sequence>MFGRRVFASAPLPRHMWAKMHIQNAAQAQRMLPSLAPLVSSLGRSTNVLNSQALTQARDGMASDPSAASLEEFSVRCFSGSLTTVSSIVFGPVKFTLSVSTPLVSFLELLEQLRIKLIHSEGLRCEPEEPRVSSPIRFASQLILPLALAKHCRDVRKNERSEPG</sequence>
<dbReference type="AlphaFoldDB" id="A0A3S7WVJ6"/>
<dbReference type="Proteomes" id="UP000601710">
    <property type="component" value="Chromosome 19"/>
</dbReference>
<evidence type="ECO:0000313" key="1">
    <source>
        <dbReference type="EMBL" id="AYU78246.1"/>
    </source>
</evidence>
<dbReference type="EMBL" id="LR812639">
    <property type="protein sequence ID" value="CAC5429532.1"/>
    <property type="molecule type" value="Genomic_DNA"/>
</dbReference>
<dbReference type="Proteomes" id="UP000008980">
    <property type="component" value="Chromosome 19"/>
</dbReference>
<evidence type="ECO:0000313" key="3">
    <source>
        <dbReference type="EMBL" id="CBZ33605.1"/>
    </source>
</evidence>
<dbReference type="PANTHER" id="PTHR38827:SF1">
    <property type="entry name" value="T. BRUCEI SPP.-SPECIFIC PROTEIN"/>
    <property type="match status" value="1"/>
</dbReference>
<dbReference type="OrthoDB" id="272787at2759"/>
<reference evidence="3 4" key="1">
    <citation type="journal article" date="2011" name="Genome Res.">
        <title>Whole genome sequencing of multiple Leishmania donovani clinical isolates provides insights into population structure and mechanisms of drug resistance.</title>
        <authorList>
            <person name="Downing T."/>
            <person name="Imamura H."/>
            <person name="Decuypere S."/>
            <person name="Clark T.G."/>
            <person name="Coombs G.H."/>
            <person name="Cotton J.A."/>
            <person name="Hilley J.D."/>
            <person name="de Doncker S."/>
            <person name="Maes I."/>
            <person name="Mottram J.C."/>
            <person name="Quail M.A."/>
            <person name="Rijal S."/>
            <person name="Sanders M."/>
            <person name="Schonian G."/>
            <person name="Stark O."/>
            <person name="Sundar S."/>
            <person name="Vanaerschot M."/>
            <person name="Hertz-Fowler C."/>
            <person name="Dujardin J.C."/>
            <person name="Berriman M."/>
        </authorList>
    </citation>
    <scope>NUCLEOTIDE SEQUENCE [LARGE SCALE GENOMIC DNA]</scope>
    <source>
        <strain evidence="3 4">BPK282A1</strain>
    </source>
</reference>
<dbReference type="EMBL" id="CP029518">
    <property type="protein sequence ID" value="AYU78246.1"/>
    <property type="molecule type" value="Genomic_DNA"/>
</dbReference>
<evidence type="ECO:0000313" key="2">
    <source>
        <dbReference type="EMBL" id="CAC5429532.1"/>
    </source>
</evidence>
<accession>E9BEC9</accession>
<dbReference type="Proteomes" id="UP000274082">
    <property type="component" value="Chromosome 19"/>
</dbReference>
<dbReference type="EMBL" id="FR799606">
    <property type="protein sequence ID" value="CBZ33605.1"/>
    <property type="molecule type" value="Genomic_DNA"/>
</dbReference>
<gene>
    <name evidence="3" type="ORF">LDBPK_191400</name>
    <name evidence="1" type="ORF">LdCL_190019700</name>
    <name evidence="2" type="ORF">LDHU3_19.1690</name>
</gene>
<dbReference type="PANTHER" id="PTHR38827">
    <property type="entry name" value="T. BRUCEI SPP.-SPECIFIC PROTEIN-RELATED"/>
    <property type="match status" value="1"/>
</dbReference>
<evidence type="ECO:0000313" key="5">
    <source>
        <dbReference type="Proteomes" id="UP000274082"/>
    </source>
</evidence>
<dbReference type="VEuPathDB" id="TriTrypDB:LdCL_190019700"/>
<dbReference type="OMA" id="FCKDEEM"/>
<dbReference type="VEuPathDB" id="TriTrypDB:LDHU3_19.1690"/>
<reference evidence="4" key="3">
    <citation type="submission" date="2011-02" db="EMBL/GenBank/DDBJ databases">
        <title>Whole genome sequencing of Leishmania donovani clinical lines reveals dynamic variation related to drug resistance.</title>
        <authorList>
            <person name="Downing T."/>
            <person name="Imamura H."/>
            <person name="Sanders M."/>
            <person name="Decuypere S."/>
            <person name="Hertz-Fowler C."/>
            <person name="Clark T.G."/>
            <person name="Rijal S."/>
            <person name="Sundar S."/>
            <person name="Quail M.A."/>
            <person name="De Doncker S."/>
            <person name="Maes I."/>
            <person name="Vanaerschot M."/>
            <person name="Stark O."/>
            <person name="Schonian G."/>
            <person name="Dujardin J.C."/>
            <person name="Berriman M."/>
        </authorList>
    </citation>
    <scope>NUCLEOTIDE SEQUENCE [LARGE SCALE GENOMIC DNA]</scope>
    <source>
        <strain evidence="4">BPK282A1</strain>
    </source>
</reference>
<protein>
    <submittedName>
        <fullName evidence="2">Hypothetical_protein_conserved</fullName>
    </submittedName>
</protein>
<reference evidence="3" key="2">
    <citation type="submission" date="2011-01" db="EMBL/GenBank/DDBJ databases">
        <authorList>
            <person name="Zhao B.P."/>
            <person name="Ren Z.A."/>
            <person name="Li C.D."/>
        </authorList>
    </citation>
    <scope>NUCLEOTIDE SEQUENCE</scope>
    <source>
        <strain evidence="3">BPK282A1</strain>
    </source>
</reference>
<evidence type="ECO:0000313" key="4">
    <source>
        <dbReference type="Proteomes" id="UP000008980"/>
    </source>
</evidence>
<proteinExistence type="predicted"/>
<organism evidence="1 5">
    <name type="scientific">Leishmania donovani</name>
    <dbReference type="NCBI Taxonomy" id="5661"/>
    <lineage>
        <taxon>Eukaryota</taxon>
        <taxon>Discoba</taxon>
        <taxon>Euglenozoa</taxon>
        <taxon>Kinetoplastea</taxon>
        <taxon>Metakinetoplastina</taxon>
        <taxon>Trypanosomatida</taxon>
        <taxon>Trypanosomatidae</taxon>
        <taxon>Leishmaniinae</taxon>
        <taxon>Leishmania</taxon>
    </lineage>
</organism>
<dbReference type="VEuPathDB" id="TriTrypDB:LdBPK_191400.1"/>
<dbReference type="KEGG" id="ldo:LDBPK_191400"/>
<name>A0A3S7WVJ6_LEIDO</name>
<reference evidence="2" key="5">
    <citation type="submission" date="2020-06" db="EMBL/GenBank/DDBJ databases">
        <authorList>
            <person name="Camacho E."/>
            <person name="Gonzalez-de la Fuente S."/>
            <person name="Rastrojo A."/>
            <person name="Peiro-Pastor R."/>
            <person name="Solana JC."/>
            <person name="Tabera L."/>
            <person name="Gamarro F."/>
            <person name="Carrasco-Ramiro F."/>
            <person name="Requena JM."/>
            <person name="Aguado B."/>
        </authorList>
    </citation>
    <scope>NUCLEOTIDE SEQUENCE</scope>
</reference>
<dbReference type="GeneID" id="13386124"/>
<dbReference type="RefSeq" id="XP_003860312.1">
    <property type="nucleotide sequence ID" value="XM_003860264.1"/>
</dbReference>
<reference evidence="1 5" key="4">
    <citation type="journal article" date="2018" name="Sci. Rep.">
        <title>A complete Leishmania donovani reference genome identifies novel genetic variations associated with virulence.</title>
        <authorList>
            <person name="Lypaczewski P."/>
            <person name="Hoshizaki J."/>
            <person name="Zhang W.-W."/>
            <person name="McCall L.-I."/>
            <person name="Torcivia-Rodriguez J."/>
            <person name="Simonyan V."/>
            <person name="Kaur A."/>
            <person name="Dewar K."/>
            <person name="Matlashewski G."/>
        </authorList>
    </citation>
    <scope>NUCLEOTIDE SEQUENCE [LARGE SCALE GENOMIC DNA]</scope>
    <source>
        <strain evidence="1 5">LdCL</strain>
    </source>
</reference>
<keyword evidence="5" id="KW-1185">Reference proteome</keyword>